<keyword evidence="6" id="KW-0808">Transferase</keyword>
<dbReference type="Pfam" id="PF00512">
    <property type="entry name" value="HisKA"/>
    <property type="match status" value="1"/>
</dbReference>
<keyword evidence="10" id="KW-0902">Two-component regulatory system</keyword>
<accession>A0ABV6GMC4</accession>
<dbReference type="Gene3D" id="3.30.565.10">
    <property type="entry name" value="Histidine kinase-like ATPase, C-terminal domain"/>
    <property type="match status" value="1"/>
</dbReference>
<reference evidence="15 16" key="1">
    <citation type="submission" date="2024-09" db="EMBL/GenBank/DDBJ databases">
        <authorList>
            <person name="Sun Q."/>
            <person name="Mori K."/>
        </authorList>
    </citation>
    <scope>NUCLEOTIDE SEQUENCE [LARGE SCALE GENOMIC DNA]</scope>
    <source>
        <strain evidence="15 16">CCM 7228</strain>
    </source>
</reference>
<dbReference type="SMART" id="SM00387">
    <property type="entry name" value="HATPase_c"/>
    <property type="match status" value="1"/>
</dbReference>
<feature type="domain" description="Histidine kinase" evidence="13">
    <location>
        <begin position="247"/>
        <end position="465"/>
    </location>
</feature>
<keyword evidence="16" id="KW-1185">Reference proteome</keyword>
<dbReference type="Pfam" id="PF02518">
    <property type="entry name" value="HATPase_c"/>
    <property type="match status" value="1"/>
</dbReference>
<comment type="catalytic activity">
    <reaction evidence="1">
        <text>ATP + protein L-histidine = ADP + protein N-phospho-L-histidine.</text>
        <dbReference type="EC" id="2.7.13.3"/>
    </reaction>
</comment>
<dbReference type="SUPFAM" id="SSF158472">
    <property type="entry name" value="HAMP domain-like"/>
    <property type="match status" value="1"/>
</dbReference>
<dbReference type="InterPro" id="IPR003661">
    <property type="entry name" value="HisK_dim/P_dom"/>
</dbReference>
<dbReference type="CDD" id="cd00075">
    <property type="entry name" value="HATPase"/>
    <property type="match status" value="1"/>
</dbReference>
<dbReference type="SUPFAM" id="SSF47384">
    <property type="entry name" value="Homodimeric domain of signal transducing histidine kinase"/>
    <property type="match status" value="1"/>
</dbReference>
<keyword evidence="12" id="KW-1133">Transmembrane helix</keyword>
<dbReference type="InterPro" id="IPR004358">
    <property type="entry name" value="Sig_transdc_His_kin-like_C"/>
</dbReference>
<organism evidence="15 16">
    <name type="scientific">Metabacillus herbersteinensis</name>
    <dbReference type="NCBI Taxonomy" id="283816"/>
    <lineage>
        <taxon>Bacteria</taxon>
        <taxon>Bacillati</taxon>
        <taxon>Bacillota</taxon>
        <taxon>Bacilli</taxon>
        <taxon>Bacillales</taxon>
        <taxon>Bacillaceae</taxon>
        <taxon>Metabacillus</taxon>
    </lineage>
</organism>
<gene>
    <name evidence="15" type="ORF">ACFFIX_26435</name>
</gene>
<dbReference type="Pfam" id="PF00672">
    <property type="entry name" value="HAMP"/>
    <property type="match status" value="1"/>
</dbReference>
<proteinExistence type="predicted"/>
<keyword evidence="4" id="KW-1003">Cell membrane</keyword>
<dbReference type="PROSITE" id="PS50885">
    <property type="entry name" value="HAMP"/>
    <property type="match status" value="1"/>
</dbReference>
<dbReference type="InterPro" id="IPR003660">
    <property type="entry name" value="HAMP_dom"/>
</dbReference>
<evidence type="ECO:0000256" key="6">
    <source>
        <dbReference type="ARBA" id="ARBA00022679"/>
    </source>
</evidence>
<protein>
    <recommendedName>
        <fullName evidence="3">histidine kinase</fullName>
        <ecNumber evidence="3">2.7.13.3</ecNumber>
    </recommendedName>
</protein>
<keyword evidence="7" id="KW-0547">Nucleotide-binding</keyword>
<evidence type="ECO:0000256" key="12">
    <source>
        <dbReference type="SAM" id="Phobius"/>
    </source>
</evidence>
<dbReference type="Gene3D" id="1.10.287.130">
    <property type="match status" value="1"/>
</dbReference>
<evidence type="ECO:0000259" key="13">
    <source>
        <dbReference type="PROSITE" id="PS50109"/>
    </source>
</evidence>
<keyword evidence="12" id="KW-0812">Transmembrane</keyword>
<keyword evidence="9" id="KW-0067">ATP-binding</keyword>
<evidence type="ECO:0000256" key="4">
    <source>
        <dbReference type="ARBA" id="ARBA00022475"/>
    </source>
</evidence>
<keyword evidence="8 15" id="KW-0418">Kinase</keyword>
<dbReference type="EC" id="2.7.13.3" evidence="3"/>
<dbReference type="PROSITE" id="PS50109">
    <property type="entry name" value="HIS_KIN"/>
    <property type="match status" value="1"/>
</dbReference>
<dbReference type="InterPro" id="IPR003594">
    <property type="entry name" value="HATPase_dom"/>
</dbReference>
<dbReference type="CDD" id="cd00082">
    <property type="entry name" value="HisKA"/>
    <property type="match status" value="1"/>
</dbReference>
<dbReference type="InterPro" id="IPR050736">
    <property type="entry name" value="Sensor_HK_Regulatory"/>
</dbReference>
<dbReference type="GO" id="GO:0016301">
    <property type="term" value="F:kinase activity"/>
    <property type="evidence" value="ECO:0007669"/>
    <property type="project" value="UniProtKB-KW"/>
</dbReference>
<feature type="domain" description="HAMP" evidence="14">
    <location>
        <begin position="187"/>
        <end position="239"/>
    </location>
</feature>
<dbReference type="Proteomes" id="UP001589854">
    <property type="component" value="Unassembled WGS sequence"/>
</dbReference>
<dbReference type="PANTHER" id="PTHR43711">
    <property type="entry name" value="TWO-COMPONENT HISTIDINE KINASE"/>
    <property type="match status" value="1"/>
</dbReference>
<dbReference type="SMART" id="SM00388">
    <property type="entry name" value="HisKA"/>
    <property type="match status" value="1"/>
</dbReference>
<evidence type="ECO:0000256" key="1">
    <source>
        <dbReference type="ARBA" id="ARBA00000085"/>
    </source>
</evidence>
<dbReference type="InterPro" id="IPR036890">
    <property type="entry name" value="HATPase_C_sf"/>
</dbReference>
<evidence type="ECO:0000256" key="5">
    <source>
        <dbReference type="ARBA" id="ARBA00022553"/>
    </source>
</evidence>
<keyword evidence="5" id="KW-0597">Phosphoprotein</keyword>
<keyword evidence="11 12" id="KW-0472">Membrane</keyword>
<dbReference type="EMBL" id="JBHLVO010000049">
    <property type="protein sequence ID" value="MFC0274850.1"/>
    <property type="molecule type" value="Genomic_DNA"/>
</dbReference>
<evidence type="ECO:0000256" key="2">
    <source>
        <dbReference type="ARBA" id="ARBA00004651"/>
    </source>
</evidence>
<evidence type="ECO:0000259" key="14">
    <source>
        <dbReference type="PROSITE" id="PS50885"/>
    </source>
</evidence>
<dbReference type="InterPro" id="IPR005467">
    <property type="entry name" value="His_kinase_dom"/>
</dbReference>
<dbReference type="CDD" id="cd06225">
    <property type="entry name" value="HAMP"/>
    <property type="match status" value="1"/>
</dbReference>
<evidence type="ECO:0000313" key="16">
    <source>
        <dbReference type="Proteomes" id="UP001589854"/>
    </source>
</evidence>
<evidence type="ECO:0000256" key="9">
    <source>
        <dbReference type="ARBA" id="ARBA00022840"/>
    </source>
</evidence>
<comment type="subcellular location">
    <subcellularLocation>
        <location evidence="2">Cell membrane</location>
        <topology evidence="2">Multi-pass membrane protein</topology>
    </subcellularLocation>
</comment>
<dbReference type="Gene3D" id="6.10.340.10">
    <property type="match status" value="1"/>
</dbReference>
<dbReference type="PANTHER" id="PTHR43711:SF1">
    <property type="entry name" value="HISTIDINE KINASE 1"/>
    <property type="match status" value="1"/>
</dbReference>
<sequence length="470" mass="53403">MKINSITVKLGVTILMLFLIVLFPLVYTIDQLFSAYFYNQKMEQIDYFAAKYSETITDVADSDSYHMFEMISELNNVDLFIFDEEGTILNSTGLLDFKEGELVGLKISEPILEKQHLSMEYQDSKTDQNYLISGEAIIINNRVNGGLVVVSNMASINSSIEQMRTWLMISVMGSLFIAVGFTFFISRKLSAPLLDMVLATREIAKGPLKTGLVVTSNDEIGTLAKAITELGRELEDFRTNRKEFFANISHELRTPISYIKGYSHVLRKSLYRNEEEKNQYLDIINDEATRLTTLINDLFELSKMEEGKLDLNLELIDISDIVISSINKVNLKANEKNIKIILDLATEIPLFYTDGRRLEQVLINLLENSIRYSDKGRSIMVKVAYDKKYINISIVDQGIGIPKEDIPYIFERFYRVEKSRTRAAGGTGLGLAIVKNIIELLKGKIEVESMQEVGTTFKIRFPLNEVGSEK</sequence>
<evidence type="ECO:0000256" key="10">
    <source>
        <dbReference type="ARBA" id="ARBA00023012"/>
    </source>
</evidence>
<dbReference type="RefSeq" id="WP_378939505.1">
    <property type="nucleotide sequence ID" value="NZ_JBHLVO010000049.1"/>
</dbReference>
<evidence type="ECO:0000313" key="15">
    <source>
        <dbReference type="EMBL" id="MFC0274850.1"/>
    </source>
</evidence>
<evidence type="ECO:0000256" key="3">
    <source>
        <dbReference type="ARBA" id="ARBA00012438"/>
    </source>
</evidence>
<dbReference type="SMART" id="SM00304">
    <property type="entry name" value="HAMP"/>
    <property type="match status" value="1"/>
</dbReference>
<comment type="caution">
    <text evidence="15">The sequence shown here is derived from an EMBL/GenBank/DDBJ whole genome shotgun (WGS) entry which is preliminary data.</text>
</comment>
<evidence type="ECO:0000256" key="8">
    <source>
        <dbReference type="ARBA" id="ARBA00022777"/>
    </source>
</evidence>
<feature type="transmembrane region" description="Helical" evidence="12">
    <location>
        <begin position="166"/>
        <end position="186"/>
    </location>
</feature>
<evidence type="ECO:0000256" key="11">
    <source>
        <dbReference type="ARBA" id="ARBA00023136"/>
    </source>
</evidence>
<dbReference type="InterPro" id="IPR036097">
    <property type="entry name" value="HisK_dim/P_sf"/>
</dbReference>
<dbReference type="PRINTS" id="PR00344">
    <property type="entry name" value="BCTRLSENSOR"/>
</dbReference>
<dbReference type="SUPFAM" id="SSF55874">
    <property type="entry name" value="ATPase domain of HSP90 chaperone/DNA topoisomerase II/histidine kinase"/>
    <property type="match status" value="1"/>
</dbReference>
<evidence type="ECO:0000256" key="7">
    <source>
        <dbReference type="ARBA" id="ARBA00022741"/>
    </source>
</evidence>
<name>A0ABV6GMC4_9BACI</name>